<dbReference type="Pfam" id="PF02616">
    <property type="entry name" value="SMC_ScpA"/>
    <property type="match status" value="1"/>
</dbReference>
<dbReference type="Gene3D" id="1.10.10.580">
    <property type="entry name" value="Structural maintenance of chromosome 1. Chain E"/>
    <property type="match status" value="1"/>
</dbReference>
<evidence type="ECO:0000256" key="2">
    <source>
        <dbReference type="ARBA" id="ARBA00044777"/>
    </source>
</evidence>
<dbReference type="GO" id="GO:0051301">
    <property type="term" value="P:cell division"/>
    <property type="evidence" value="ECO:0007669"/>
    <property type="project" value="UniProtKB-KW"/>
</dbReference>
<comment type="similarity">
    <text evidence="3">Belongs to the ScpA family.</text>
</comment>
<dbReference type="InterPro" id="IPR003768">
    <property type="entry name" value="ScpA"/>
</dbReference>
<dbReference type="GO" id="GO:0005737">
    <property type="term" value="C:cytoplasm"/>
    <property type="evidence" value="ECO:0007669"/>
    <property type="project" value="UniProtKB-SubCell"/>
</dbReference>
<evidence type="ECO:0000313" key="6">
    <source>
        <dbReference type="Proteomes" id="UP000262195"/>
    </source>
</evidence>
<dbReference type="HAMAP" id="MF_01805">
    <property type="entry name" value="ScpA"/>
    <property type="match status" value="1"/>
</dbReference>
<comment type="subunit">
    <text evidence="3">Component of a cohesin-like complex composed of ScpA, ScpB and the Smc homodimer, in which ScpA and ScpB bind to the head domain of Smc. The presence of the three proteins is required for the association of the complex with DNA.</text>
</comment>
<dbReference type="STRING" id="1121105.GCA_000421665_00294"/>
<dbReference type="GO" id="GO:0006260">
    <property type="term" value="P:DNA replication"/>
    <property type="evidence" value="ECO:0007669"/>
    <property type="project" value="UniProtKB-UniRule"/>
</dbReference>
<dbReference type="AlphaFoldDB" id="A0A3D4S383"/>
<evidence type="ECO:0000256" key="3">
    <source>
        <dbReference type="HAMAP-Rule" id="MF_01805"/>
    </source>
</evidence>
<evidence type="ECO:0000313" key="5">
    <source>
        <dbReference type="EMBL" id="HCS93210.1"/>
    </source>
</evidence>
<keyword evidence="3" id="KW-0131">Cell cycle</keyword>
<dbReference type="Proteomes" id="UP000262195">
    <property type="component" value="Unassembled WGS sequence"/>
</dbReference>
<evidence type="ECO:0000256" key="4">
    <source>
        <dbReference type="SAM" id="MobiDB-lite"/>
    </source>
</evidence>
<dbReference type="PANTHER" id="PTHR33969:SF2">
    <property type="entry name" value="SEGREGATION AND CONDENSATION PROTEIN A"/>
    <property type="match status" value="1"/>
</dbReference>
<gene>
    <name evidence="3" type="primary">scpA</name>
    <name evidence="5" type="ORF">DIW15_00690</name>
</gene>
<reference evidence="5 6" key="1">
    <citation type="journal article" date="2018" name="Nat. Biotechnol.">
        <title>A standardized bacterial taxonomy based on genome phylogeny substantially revises the tree of life.</title>
        <authorList>
            <person name="Parks D.H."/>
            <person name="Chuvochina M."/>
            <person name="Waite D.W."/>
            <person name="Rinke C."/>
            <person name="Skarshewski A."/>
            <person name="Chaumeil P.A."/>
            <person name="Hugenholtz P."/>
        </authorList>
    </citation>
    <scope>NUCLEOTIDE SEQUENCE [LARGE SCALE GENOMIC DNA]</scope>
    <source>
        <strain evidence="5">UBA11306</strain>
    </source>
</reference>
<accession>A0A3D4S383</accession>
<keyword evidence="1 3" id="KW-0159">Chromosome partition</keyword>
<keyword evidence="3" id="KW-0132">Cell division</keyword>
<feature type="region of interest" description="Disordered" evidence="4">
    <location>
        <begin position="1"/>
        <end position="31"/>
    </location>
</feature>
<dbReference type="InterPro" id="IPR023093">
    <property type="entry name" value="ScpA-like_C"/>
</dbReference>
<dbReference type="GO" id="GO:0007059">
    <property type="term" value="P:chromosome segregation"/>
    <property type="evidence" value="ECO:0007669"/>
    <property type="project" value="UniProtKB-UniRule"/>
</dbReference>
<comment type="caution">
    <text evidence="5">The sequence shown here is derived from an EMBL/GenBank/DDBJ whole genome shotgun (WGS) entry which is preliminary data.</text>
</comment>
<organism evidence="5 6">
    <name type="scientific">Bavariicoccus seileri</name>
    <dbReference type="NCBI Taxonomy" id="549685"/>
    <lineage>
        <taxon>Bacteria</taxon>
        <taxon>Bacillati</taxon>
        <taxon>Bacillota</taxon>
        <taxon>Bacilli</taxon>
        <taxon>Lactobacillales</taxon>
        <taxon>Enterococcaceae</taxon>
        <taxon>Bavariicoccus</taxon>
    </lineage>
</organism>
<dbReference type="Gene3D" id="6.10.250.2410">
    <property type="match status" value="1"/>
</dbReference>
<proteinExistence type="inferred from homology"/>
<comment type="subcellular location">
    <subcellularLocation>
        <location evidence="3">Cytoplasm</location>
    </subcellularLocation>
    <text evidence="3">Associated with two foci at the outer edges of the nucleoid region in young cells, and at four foci within both cell halves in older cells.</text>
</comment>
<feature type="compositionally biased region" description="Basic and acidic residues" evidence="4">
    <location>
        <begin position="1"/>
        <end position="11"/>
    </location>
</feature>
<name>A0A3D4S383_9ENTE</name>
<evidence type="ECO:0000256" key="1">
    <source>
        <dbReference type="ARBA" id="ARBA00022829"/>
    </source>
</evidence>
<dbReference type="EMBL" id="DQHO01000003">
    <property type="protein sequence ID" value="HCS93210.1"/>
    <property type="molecule type" value="Genomic_DNA"/>
</dbReference>
<sequence>MTDDYLNRNKNGDQLSEASADESIELSQQEESTSDVMNIKIDQFVGPLDLLLHLIKTAKIDIHTMKMTPIVAQYLDYLKAMQLMDLEVASDYLVMAATLLEIKARELLPVVQLEDPENEDIDPKKQLIDALELYQNFKEVVPKMREYSEKRAQISGREQADLSPLQHVIPLKPGELSFTDLTDAIAKMEERLKEAQPLKRTIERETVSIEGCIKKIERAIESKYRPIYLIDIIQSSSRTQIVTYFLAMLQLVKSGQLFFIQEKQFSDIRLIKNQKAQGEQHK</sequence>
<protein>
    <recommendedName>
        <fullName evidence="2 3">Segregation and condensation protein A</fullName>
    </recommendedName>
</protein>
<keyword evidence="3" id="KW-0963">Cytoplasm</keyword>
<dbReference type="PANTHER" id="PTHR33969">
    <property type="entry name" value="SEGREGATION AND CONDENSATION PROTEIN A"/>
    <property type="match status" value="1"/>
</dbReference>
<comment type="function">
    <text evidence="3">Participates in chromosomal partition during cell division. May act via the formation of a condensin-like complex containing Smc and ScpB that pull DNA away from mid-cell into both cell halves.</text>
</comment>